<dbReference type="AlphaFoldDB" id="A0AA97EMD8"/>
<dbReference type="GO" id="GO:0016757">
    <property type="term" value="F:glycosyltransferase activity"/>
    <property type="evidence" value="ECO:0007669"/>
    <property type="project" value="UniProtKB-KW"/>
</dbReference>
<accession>A0AA97EMD8</accession>
<dbReference type="Gene3D" id="3.90.550.10">
    <property type="entry name" value="Spore Coat Polysaccharide Biosynthesis Protein SpsA, Chain A"/>
    <property type="match status" value="1"/>
</dbReference>
<keyword evidence="3" id="KW-1185">Reference proteome</keyword>
<dbReference type="EC" id="2.4.-.-" evidence="2"/>
<dbReference type="PANTHER" id="PTHR43685">
    <property type="entry name" value="GLYCOSYLTRANSFERASE"/>
    <property type="match status" value="1"/>
</dbReference>
<keyword evidence="2" id="KW-0808">Transferase</keyword>
<evidence type="ECO:0000313" key="2">
    <source>
        <dbReference type="EMBL" id="WOD43977.1"/>
    </source>
</evidence>
<dbReference type="EMBL" id="CP136521">
    <property type="protein sequence ID" value="WOD43977.1"/>
    <property type="molecule type" value="Genomic_DNA"/>
</dbReference>
<sequence>MKINDLISIVIPCYNDAKFIDQAIDSALSQTHSNKEIIVVDDGSNQKTKDILKGLESKIDILITQENQGQSTARNEGIKAAHGEYILILDSDDFFETMFSEKAVNVFLEKNDIKLVTCYANLLFENETSSLYKPNGGKLEDFLFVNQALGTSMFRKKDWELCGGYDESMREGFEDWEFFIRLLARGGVAYVIKEPLYNYRKRSDSTTTKANSKKYRLLKHIYIKNKDLYIDKFETTIHHLIKRIEREEKEKIKNTERLEFKIGKAVLMPLRWVKSLLR</sequence>
<organism evidence="2 3">
    <name type="scientific">Hwangdonia lutea</name>
    <dbReference type="NCBI Taxonomy" id="3075823"/>
    <lineage>
        <taxon>Bacteria</taxon>
        <taxon>Pseudomonadati</taxon>
        <taxon>Bacteroidota</taxon>
        <taxon>Flavobacteriia</taxon>
        <taxon>Flavobacteriales</taxon>
        <taxon>Flavobacteriaceae</taxon>
        <taxon>Hwangdonia</taxon>
    </lineage>
</organism>
<dbReference type="Proteomes" id="UP001302486">
    <property type="component" value="Chromosome"/>
</dbReference>
<protein>
    <submittedName>
        <fullName evidence="2">Glycosyltransferase</fullName>
        <ecNumber evidence="2">2.4.-.-</ecNumber>
    </submittedName>
</protein>
<evidence type="ECO:0000313" key="3">
    <source>
        <dbReference type="Proteomes" id="UP001302486"/>
    </source>
</evidence>
<dbReference type="InterPro" id="IPR050834">
    <property type="entry name" value="Glycosyltransf_2"/>
</dbReference>
<dbReference type="SUPFAM" id="SSF53448">
    <property type="entry name" value="Nucleotide-diphospho-sugar transferases"/>
    <property type="match status" value="1"/>
</dbReference>
<dbReference type="PANTHER" id="PTHR43685:SF2">
    <property type="entry name" value="GLYCOSYLTRANSFERASE 2-LIKE DOMAIN-CONTAINING PROTEIN"/>
    <property type="match status" value="1"/>
</dbReference>
<proteinExistence type="predicted"/>
<reference evidence="3" key="1">
    <citation type="submission" date="2024-06" db="EMBL/GenBank/DDBJ databases">
        <title>Hwangdonia haimaensis gen. nov., sp. nov., a member of the family Flavobacteriaceae isolated from the haima cold seep.</title>
        <authorList>
            <person name="Li J."/>
        </authorList>
    </citation>
    <scope>NUCLEOTIDE SEQUENCE [LARGE SCALE GENOMIC DNA]</scope>
    <source>
        <strain evidence="3">SCSIO 19198</strain>
    </source>
</reference>
<evidence type="ECO:0000259" key="1">
    <source>
        <dbReference type="Pfam" id="PF00535"/>
    </source>
</evidence>
<dbReference type="RefSeq" id="WP_316983654.1">
    <property type="nucleotide sequence ID" value="NZ_CP136521.1"/>
</dbReference>
<gene>
    <name evidence="2" type="ORF">RNZ46_01650</name>
</gene>
<dbReference type="InterPro" id="IPR001173">
    <property type="entry name" value="Glyco_trans_2-like"/>
</dbReference>
<dbReference type="Pfam" id="PF00535">
    <property type="entry name" value="Glycos_transf_2"/>
    <property type="match status" value="1"/>
</dbReference>
<feature type="domain" description="Glycosyltransferase 2-like" evidence="1">
    <location>
        <begin position="8"/>
        <end position="131"/>
    </location>
</feature>
<name>A0AA97EMD8_9FLAO</name>
<dbReference type="KEGG" id="hws:RNZ46_01650"/>
<keyword evidence="2" id="KW-0328">Glycosyltransferase</keyword>
<dbReference type="GO" id="GO:0044010">
    <property type="term" value="P:single-species biofilm formation"/>
    <property type="evidence" value="ECO:0007669"/>
    <property type="project" value="TreeGrafter"/>
</dbReference>
<dbReference type="InterPro" id="IPR029044">
    <property type="entry name" value="Nucleotide-diphossugar_trans"/>
</dbReference>